<evidence type="ECO:0000313" key="3">
    <source>
        <dbReference type="Proteomes" id="UP000652761"/>
    </source>
</evidence>
<feature type="region of interest" description="Disordered" evidence="1">
    <location>
        <begin position="382"/>
        <end position="408"/>
    </location>
</feature>
<sequence>MGSSPARCQASTLDKHKEREIVSTRRQHLLHPPPCRASLHGGFLKPYPHIEQDSVGMHMFSPPVEQDSGMGECPGGKPAYCVFAHNVRAHAGSPLPRLLVGHAQARRPLLRHLVARAHTSHTILHDHATMRAAPHRSSPLPPPASSSARLHCRRALPPSRPAAQVAKPTSIRLVREAPARLSLHTRAYVRPSSFYGPRRPCAVVLSICLHHQRLFRPPNVILQHRMNPHDIEHVNEGHPMRYYLPAFPHKVFQPRRPRTPPRQHPEQPAEPHPLGSATDVEYHISVPMSGSQQAMSRNRLPSQGTHSNPAGDLTLTELVLQLREEIRRMDQHMREGLAGIEERVTESDCTVQGIMGCIVALEGVVRESRRDQAVKRPHPQRLLSPIAPRHPQPRVALAASDQRGRHNDYDRDNFEEIDKTSLLLVGFLLTPLVGHETDQVKHLRQVYADSQEVAVDSYCSPRTNS</sequence>
<evidence type="ECO:0000256" key="1">
    <source>
        <dbReference type="SAM" id="MobiDB-lite"/>
    </source>
</evidence>
<dbReference type="EMBL" id="NMUH01000202">
    <property type="protein sequence ID" value="MQL74347.1"/>
    <property type="molecule type" value="Genomic_DNA"/>
</dbReference>
<evidence type="ECO:0000313" key="2">
    <source>
        <dbReference type="EMBL" id="MQL74347.1"/>
    </source>
</evidence>
<keyword evidence="3" id="KW-1185">Reference proteome</keyword>
<comment type="caution">
    <text evidence="2">The sequence shown here is derived from an EMBL/GenBank/DDBJ whole genome shotgun (WGS) entry which is preliminary data.</text>
</comment>
<protein>
    <submittedName>
        <fullName evidence="2">Uncharacterized protein</fullName>
    </submittedName>
</protein>
<feature type="region of interest" description="Disordered" evidence="1">
    <location>
        <begin position="291"/>
        <end position="311"/>
    </location>
</feature>
<gene>
    <name evidence="2" type="ORF">Taro_006706</name>
</gene>
<dbReference type="Proteomes" id="UP000652761">
    <property type="component" value="Unassembled WGS sequence"/>
</dbReference>
<proteinExistence type="predicted"/>
<organism evidence="2 3">
    <name type="scientific">Colocasia esculenta</name>
    <name type="common">Wild taro</name>
    <name type="synonym">Arum esculentum</name>
    <dbReference type="NCBI Taxonomy" id="4460"/>
    <lineage>
        <taxon>Eukaryota</taxon>
        <taxon>Viridiplantae</taxon>
        <taxon>Streptophyta</taxon>
        <taxon>Embryophyta</taxon>
        <taxon>Tracheophyta</taxon>
        <taxon>Spermatophyta</taxon>
        <taxon>Magnoliopsida</taxon>
        <taxon>Liliopsida</taxon>
        <taxon>Araceae</taxon>
        <taxon>Aroideae</taxon>
        <taxon>Colocasieae</taxon>
        <taxon>Colocasia</taxon>
    </lineage>
</organism>
<accession>A0A843TWU0</accession>
<name>A0A843TWU0_COLES</name>
<feature type="region of interest" description="Disordered" evidence="1">
    <location>
        <begin position="252"/>
        <end position="276"/>
    </location>
</feature>
<feature type="compositionally biased region" description="Basic residues" evidence="1">
    <location>
        <begin position="252"/>
        <end position="261"/>
    </location>
</feature>
<reference evidence="2" key="1">
    <citation type="submission" date="2017-07" db="EMBL/GenBank/DDBJ databases">
        <title>Taro Niue Genome Assembly and Annotation.</title>
        <authorList>
            <person name="Atibalentja N."/>
            <person name="Keating K."/>
            <person name="Fields C.J."/>
        </authorList>
    </citation>
    <scope>NUCLEOTIDE SEQUENCE</scope>
    <source>
        <strain evidence="2">Niue_2</strain>
        <tissue evidence="2">Leaf</tissue>
    </source>
</reference>
<feature type="compositionally biased region" description="Polar residues" evidence="1">
    <location>
        <begin position="291"/>
        <end position="308"/>
    </location>
</feature>
<dbReference type="AlphaFoldDB" id="A0A843TWU0"/>